<gene>
    <name evidence="5" type="ORF">VN24_01200</name>
</gene>
<dbReference type="KEGG" id="pbj:VN24_01200"/>
<reference evidence="5 6" key="1">
    <citation type="journal article" date="2015" name="J. Biotechnol.">
        <title>Complete genome sequence of Paenibacillus beijingensis 7188(T) (=DSM 24997(T)), a novel rhizobacterium from jujube garden soil.</title>
        <authorList>
            <person name="Kwak Y."/>
            <person name="Shin J.H."/>
        </authorList>
    </citation>
    <scope>NUCLEOTIDE SEQUENCE [LARGE SCALE GENOMIC DNA]</scope>
    <source>
        <strain evidence="5 6">DSM 24997</strain>
    </source>
</reference>
<dbReference type="PANTHER" id="PTHR33744:SF1">
    <property type="entry name" value="DNA-BINDING TRANSCRIPTIONAL ACTIVATOR ADER"/>
    <property type="match status" value="1"/>
</dbReference>
<feature type="domain" description="PucR C-terminal helix-turn-helix" evidence="3">
    <location>
        <begin position="476"/>
        <end position="533"/>
    </location>
</feature>
<evidence type="ECO:0000256" key="1">
    <source>
        <dbReference type="ARBA" id="ARBA00006754"/>
    </source>
</evidence>
<dbReference type="STRING" id="1126833.VN24_01200"/>
<proteinExistence type="inferred from homology"/>
<evidence type="ECO:0000313" key="6">
    <source>
        <dbReference type="Proteomes" id="UP000032633"/>
    </source>
</evidence>
<dbReference type="PANTHER" id="PTHR33744">
    <property type="entry name" value="CARBOHYDRATE DIACID REGULATOR"/>
    <property type="match status" value="1"/>
</dbReference>
<dbReference type="Proteomes" id="UP000032633">
    <property type="component" value="Chromosome"/>
</dbReference>
<dbReference type="InterPro" id="IPR012914">
    <property type="entry name" value="PucR_dom"/>
</dbReference>
<dbReference type="AlphaFoldDB" id="A0A0D5NEZ6"/>
<dbReference type="Pfam" id="PF17853">
    <property type="entry name" value="GGDEF_2"/>
    <property type="match status" value="1"/>
</dbReference>
<dbReference type="InterPro" id="IPR041522">
    <property type="entry name" value="CdaR_GGDEF"/>
</dbReference>
<feature type="domain" description="CdaR GGDEF-like" evidence="4">
    <location>
        <begin position="308"/>
        <end position="422"/>
    </location>
</feature>
<name>A0A0D5NEZ6_9BACL</name>
<dbReference type="HOGENOM" id="CLU_017436_3_0_9"/>
<dbReference type="Pfam" id="PF07905">
    <property type="entry name" value="PucR"/>
    <property type="match status" value="1"/>
</dbReference>
<evidence type="ECO:0000259" key="4">
    <source>
        <dbReference type="Pfam" id="PF17853"/>
    </source>
</evidence>
<organism evidence="5 6">
    <name type="scientific">Paenibacillus beijingensis</name>
    <dbReference type="NCBI Taxonomy" id="1126833"/>
    <lineage>
        <taxon>Bacteria</taxon>
        <taxon>Bacillati</taxon>
        <taxon>Bacillota</taxon>
        <taxon>Bacilli</taxon>
        <taxon>Bacillales</taxon>
        <taxon>Paenibacillaceae</taxon>
        <taxon>Paenibacillus</taxon>
    </lineage>
</organism>
<evidence type="ECO:0000313" key="5">
    <source>
        <dbReference type="EMBL" id="AJY73493.1"/>
    </source>
</evidence>
<dbReference type="InterPro" id="IPR025736">
    <property type="entry name" value="PucR_C-HTH_dom"/>
</dbReference>
<evidence type="ECO:0000259" key="3">
    <source>
        <dbReference type="Pfam" id="PF13556"/>
    </source>
</evidence>
<reference evidence="6" key="2">
    <citation type="submission" date="2015-03" db="EMBL/GenBank/DDBJ databases">
        <title>Genome sequence of Paenibacillus beijingensis strain DSM 24997T.</title>
        <authorList>
            <person name="Kwak Y."/>
            <person name="Shin J.-H."/>
        </authorList>
    </citation>
    <scope>NUCLEOTIDE SEQUENCE [LARGE SCALE GENOMIC DNA]</scope>
    <source>
        <strain evidence="6">DSM 24997</strain>
    </source>
</reference>
<dbReference type="Gene3D" id="1.10.10.2840">
    <property type="entry name" value="PucR C-terminal helix-turn-helix domain"/>
    <property type="match status" value="1"/>
</dbReference>
<dbReference type="PATRIC" id="fig|1126833.4.peg.270"/>
<dbReference type="InterPro" id="IPR051448">
    <property type="entry name" value="CdaR-like_regulators"/>
</dbReference>
<protein>
    <recommendedName>
        <fullName evidence="7">PucR family transcriptional regulator</fullName>
    </recommendedName>
</protein>
<dbReference type="Pfam" id="PF13556">
    <property type="entry name" value="HTH_30"/>
    <property type="match status" value="1"/>
</dbReference>
<evidence type="ECO:0008006" key="7">
    <source>
        <dbReference type="Google" id="ProtNLM"/>
    </source>
</evidence>
<dbReference type="EMBL" id="CP011058">
    <property type="protein sequence ID" value="AJY73493.1"/>
    <property type="molecule type" value="Genomic_DNA"/>
</dbReference>
<feature type="domain" description="Purine catabolism PurC-like" evidence="2">
    <location>
        <begin position="16"/>
        <end position="125"/>
    </location>
</feature>
<dbReference type="RefSeq" id="WP_045668928.1">
    <property type="nucleotide sequence ID" value="NZ_CP011058.1"/>
</dbReference>
<dbReference type="InterPro" id="IPR042070">
    <property type="entry name" value="PucR_C-HTH_sf"/>
</dbReference>
<sequence length="540" mass="61724">MAVTIREIIQDPDKIGVLKAGQNGINRIVQSVTVMDAPDIINWVRSNQILLTTGYVIKDDITAQKKLITDLANLGCAGIAIKTKRFLMEINPSIIELADKLNFPIIELPVDSHFADVMNCVLSKILYPRNDNLQHTRNVHHQLTKLILNGSDFSAIANKLEGLLCTGVIFLDAKGVVIAHSNRIKKYYNSIIPLIQQYVSNIPLKHNIIHTNNLVVNGNSLRIIAYPVYIRKRIKNFIILTETTENFVEHYLTILEQVSTMLGFEQIKNEAIIENEKKKQLDFFSHLLEKNTLSNEEILLGKTYGLIDSPYTCVIVQPPDKIFGKNSQHLLRDQIEQKILPAFPSTIVIQNSAEFILLIPCPQHSSRGKENHITAKLEQCLVEITIWFEKYQLFPFKIGVGGRYPLLADLPKSFREAKESLDAGYQSKASPKIRYYKTKEVVELLRYIPQDKIDELYSNTLGKLHVLKGQDREETLQTLYIYLENNCNISETAKQLYVHRNTVLYRIEKCEELLDSSLKNPEKNLLLRLMLRASELFTIS</sequence>
<comment type="similarity">
    <text evidence="1">Belongs to the CdaR family.</text>
</comment>
<accession>A0A0D5NEZ6</accession>
<keyword evidence="6" id="KW-1185">Reference proteome</keyword>
<dbReference type="OrthoDB" id="142218at2"/>
<evidence type="ECO:0000259" key="2">
    <source>
        <dbReference type="Pfam" id="PF07905"/>
    </source>
</evidence>